<dbReference type="OrthoDB" id="8119704at2759"/>
<evidence type="ECO:0000313" key="4">
    <source>
        <dbReference type="EMBL" id="TFK27848.1"/>
    </source>
</evidence>
<dbReference type="PANTHER" id="PTHR46118">
    <property type="entry name" value="PROTEIN ABHD11"/>
    <property type="match status" value="1"/>
</dbReference>
<dbReference type="Pfam" id="PF00561">
    <property type="entry name" value="Abhydrolase_1"/>
    <property type="match status" value="1"/>
</dbReference>
<proteinExistence type="inferred from homology"/>
<dbReference type="PANTHER" id="PTHR46118:SF4">
    <property type="entry name" value="PROTEIN ABHD11"/>
    <property type="match status" value="1"/>
</dbReference>
<evidence type="ECO:0000313" key="5">
    <source>
        <dbReference type="Proteomes" id="UP000307440"/>
    </source>
</evidence>
<keyword evidence="5" id="KW-1185">Reference proteome</keyword>
<sequence length="321" mass="36033">MLRLSRFLSRPRRINQTARLYSRSHNIADKDVVELAFSALKSSPSAVLERPEGPLVILHGLFGSKRNWNSLCKAFHRDLPGRAVYSLDLRNHGSSPHARPMTYAAMAEDVKHFLSSNGLRNVSLLGHSMGAKVAMTVALSLSKDATNSDTISRLIVADLAPAKLDLSNRLTQYVSAMQDINAMPHGMIKTLQDADRVLDPFEQDPAIRRFLLTNLLLPRHSRTAEPRDRAKFLIPLDILKEAIPSLAEFPYDYQLSGRPQWDGPTLVIAGGTSEYKILDYTEAFKAFFPQSRFETLDAGHWVHAEKPNEFKKLVVDFISSR</sequence>
<gene>
    <name evidence="4" type="ORF">FA15DRAFT_135623</name>
</gene>
<dbReference type="Gene3D" id="3.40.50.1820">
    <property type="entry name" value="alpha/beta hydrolase"/>
    <property type="match status" value="1"/>
</dbReference>
<dbReference type="GO" id="GO:0052689">
    <property type="term" value="F:carboxylic ester hydrolase activity"/>
    <property type="evidence" value="ECO:0007669"/>
    <property type="project" value="TreeGrafter"/>
</dbReference>
<dbReference type="InterPro" id="IPR029058">
    <property type="entry name" value="AB_hydrolase_fold"/>
</dbReference>
<evidence type="ECO:0000256" key="2">
    <source>
        <dbReference type="ARBA" id="ARBA00022801"/>
    </source>
</evidence>
<dbReference type="EMBL" id="ML210161">
    <property type="protein sequence ID" value="TFK27848.1"/>
    <property type="molecule type" value="Genomic_DNA"/>
</dbReference>
<dbReference type="STRING" id="230819.A0A5C3L572"/>
<accession>A0A5C3L572</accession>
<keyword evidence="2" id="KW-0378">Hydrolase</keyword>
<evidence type="ECO:0000256" key="1">
    <source>
        <dbReference type="ARBA" id="ARBA00008645"/>
    </source>
</evidence>
<dbReference type="GO" id="GO:0005739">
    <property type="term" value="C:mitochondrion"/>
    <property type="evidence" value="ECO:0007669"/>
    <property type="project" value="TreeGrafter"/>
</dbReference>
<dbReference type="Proteomes" id="UP000307440">
    <property type="component" value="Unassembled WGS sequence"/>
</dbReference>
<protein>
    <submittedName>
        <fullName evidence="4">Mitochondrial protein</fullName>
    </submittedName>
</protein>
<dbReference type="AlphaFoldDB" id="A0A5C3L572"/>
<dbReference type="SUPFAM" id="SSF53474">
    <property type="entry name" value="alpha/beta-Hydrolases"/>
    <property type="match status" value="1"/>
</dbReference>
<organism evidence="4 5">
    <name type="scientific">Coprinopsis marcescibilis</name>
    <name type="common">Agaric fungus</name>
    <name type="synonym">Psathyrella marcescibilis</name>
    <dbReference type="NCBI Taxonomy" id="230819"/>
    <lineage>
        <taxon>Eukaryota</taxon>
        <taxon>Fungi</taxon>
        <taxon>Dikarya</taxon>
        <taxon>Basidiomycota</taxon>
        <taxon>Agaricomycotina</taxon>
        <taxon>Agaricomycetes</taxon>
        <taxon>Agaricomycetidae</taxon>
        <taxon>Agaricales</taxon>
        <taxon>Agaricineae</taxon>
        <taxon>Psathyrellaceae</taxon>
        <taxon>Coprinopsis</taxon>
    </lineage>
</organism>
<evidence type="ECO:0000259" key="3">
    <source>
        <dbReference type="Pfam" id="PF00561"/>
    </source>
</evidence>
<dbReference type="InterPro" id="IPR000073">
    <property type="entry name" value="AB_hydrolase_1"/>
</dbReference>
<comment type="similarity">
    <text evidence="1">Belongs to the AB hydrolase superfamily.</text>
</comment>
<reference evidence="4 5" key="1">
    <citation type="journal article" date="2019" name="Nat. Ecol. Evol.">
        <title>Megaphylogeny resolves global patterns of mushroom evolution.</title>
        <authorList>
            <person name="Varga T."/>
            <person name="Krizsan K."/>
            <person name="Foldi C."/>
            <person name="Dima B."/>
            <person name="Sanchez-Garcia M."/>
            <person name="Sanchez-Ramirez S."/>
            <person name="Szollosi G.J."/>
            <person name="Szarkandi J.G."/>
            <person name="Papp V."/>
            <person name="Albert L."/>
            <person name="Andreopoulos W."/>
            <person name="Angelini C."/>
            <person name="Antonin V."/>
            <person name="Barry K.W."/>
            <person name="Bougher N.L."/>
            <person name="Buchanan P."/>
            <person name="Buyck B."/>
            <person name="Bense V."/>
            <person name="Catcheside P."/>
            <person name="Chovatia M."/>
            <person name="Cooper J."/>
            <person name="Damon W."/>
            <person name="Desjardin D."/>
            <person name="Finy P."/>
            <person name="Geml J."/>
            <person name="Haridas S."/>
            <person name="Hughes K."/>
            <person name="Justo A."/>
            <person name="Karasinski D."/>
            <person name="Kautmanova I."/>
            <person name="Kiss B."/>
            <person name="Kocsube S."/>
            <person name="Kotiranta H."/>
            <person name="LaButti K.M."/>
            <person name="Lechner B.E."/>
            <person name="Liimatainen K."/>
            <person name="Lipzen A."/>
            <person name="Lukacs Z."/>
            <person name="Mihaltcheva S."/>
            <person name="Morgado L.N."/>
            <person name="Niskanen T."/>
            <person name="Noordeloos M.E."/>
            <person name="Ohm R.A."/>
            <person name="Ortiz-Santana B."/>
            <person name="Ovrebo C."/>
            <person name="Racz N."/>
            <person name="Riley R."/>
            <person name="Savchenko A."/>
            <person name="Shiryaev A."/>
            <person name="Soop K."/>
            <person name="Spirin V."/>
            <person name="Szebenyi C."/>
            <person name="Tomsovsky M."/>
            <person name="Tulloss R.E."/>
            <person name="Uehling J."/>
            <person name="Grigoriev I.V."/>
            <person name="Vagvolgyi C."/>
            <person name="Papp T."/>
            <person name="Martin F.M."/>
            <person name="Miettinen O."/>
            <person name="Hibbett D.S."/>
            <person name="Nagy L.G."/>
        </authorList>
    </citation>
    <scope>NUCLEOTIDE SEQUENCE [LARGE SCALE GENOMIC DNA]</scope>
    <source>
        <strain evidence="4 5">CBS 121175</strain>
    </source>
</reference>
<feature type="domain" description="AB hydrolase-1" evidence="3">
    <location>
        <begin position="54"/>
        <end position="307"/>
    </location>
</feature>
<name>A0A5C3L572_COPMA</name>